<organism evidence="2 3">
    <name type="scientific">Achromobacter seleniivolatilans</name>
    <dbReference type="NCBI Taxonomy" id="3047478"/>
    <lineage>
        <taxon>Bacteria</taxon>
        <taxon>Pseudomonadati</taxon>
        <taxon>Pseudomonadota</taxon>
        <taxon>Betaproteobacteria</taxon>
        <taxon>Burkholderiales</taxon>
        <taxon>Alcaligenaceae</taxon>
        <taxon>Achromobacter</taxon>
    </lineage>
</organism>
<dbReference type="RefSeq" id="WP_306943291.1">
    <property type="nucleotide sequence ID" value="NZ_CP132976.1"/>
</dbReference>
<dbReference type="Pfam" id="PF12790">
    <property type="entry name" value="T6SS-SciN"/>
    <property type="match status" value="1"/>
</dbReference>
<evidence type="ECO:0000313" key="3">
    <source>
        <dbReference type="Proteomes" id="UP001234798"/>
    </source>
</evidence>
<sequence length="179" mass="19778">MNKTDIYRFLLGRMRSSCMLAFLLFAMMLSACASKKESPEKTVNLDIVIEADASVNADAQGRPAPIQVRVFELKSRSVFEDADFFSLQGKPRQVLGADLADADDLLLRPSDVKNIKRRADDKTVAIGVIAGYRDLGRSVWRATYVMPAKQAQGWFSSSNQTVRVRIKVGADTVSVTEAD</sequence>
<name>A0ABY9LZQ0_9BURK</name>
<keyword evidence="2" id="KW-0449">Lipoprotein</keyword>
<feature type="signal peptide" evidence="1">
    <location>
        <begin position="1"/>
        <end position="33"/>
    </location>
</feature>
<reference evidence="2 3" key="1">
    <citation type="submission" date="2023-08" db="EMBL/GenBank/DDBJ databases">
        <title>Achromobacter seleniivolatilans sp. nov., isolated from seleniferous soil.</title>
        <authorList>
            <person name="Zhang S."/>
            <person name="Li K."/>
            <person name="Peng J."/>
            <person name="Zhao Q."/>
            <person name="Wang H."/>
            <person name="Guo Y."/>
        </authorList>
    </citation>
    <scope>NUCLEOTIDE SEQUENCE [LARGE SCALE GENOMIC DNA]</scope>
    <source>
        <strain evidence="2 3">R39</strain>
    </source>
</reference>
<dbReference type="InterPro" id="IPR038706">
    <property type="entry name" value="Type_VI_SciN-like_sf"/>
</dbReference>
<gene>
    <name evidence="2" type="primary">tssJ</name>
    <name evidence="2" type="ORF">RAS12_27170</name>
</gene>
<dbReference type="Proteomes" id="UP001234798">
    <property type="component" value="Chromosome"/>
</dbReference>
<keyword evidence="1" id="KW-0732">Signal</keyword>
<dbReference type="Gene3D" id="2.60.40.4150">
    <property type="entry name" value="Type VI secretion system, lipoprotein SciN"/>
    <property type="match status" value="1"/>
</dbReference>
<dbReference type="EMBL" id="CP132976">
    <property type="protein sequence ID" value="WMD20246.1"/>
    <property type="molecule type" value="Genomic_DNA"/>
</dbReference>
<dbReference type="PANTHER" id="PTHR37625">
    <property type="entry name" value="OUTER MEMBRANE LIPOPROTEIN-RELATED"/>
    <property type="match status" value="1"/>
</dbReference>
<keyword evidence="3" id="KW-1185">Reference proteome</keyword>
<proteinExistence type="predicted"/>
<evidence type="ECO:0000256" key="1">
    <source>
        <dbReference type="SAM" id="SignalP"/>
    </source>
</evidence>
<protein>
    <submittedName>
        <fullName evidence="2">Type VI secretion system lipoprotein TssJ</fullName>
    </submittedName>
</protein>
<dbReference type="PROSITE" id="PS51257">
    <property type="entry name" value="PROKAR_LIPOPROTEIN"/>
    <property type="match status" value="1"/>
</dbReference>
<dbReference type="PANTHER" id="PTHR37625:SF4">
    <property type="entry name" value="OUTER MEMBRANE LIPOPROTEIN"/>
    <property type="match status" value="1"/>
</dbReference>
<dbReference type="NCBIfam" id="TIGR03352">
    <property type="entry name" value="VI_chp_3"/>
    <property type="match status" value="1"/>
</dbReference>
<evidence type="ECO:0000313" key="2">
    <source>
        <dbReference type="EMBL" id="WMD20246.1"/>
    </source>
</evidence>
<dbReference type="InterPro" id="IPR017734">
    <property type="entry name" value="T6SS_SciN"/>
</dbReference>
<accession>A0ABY9LZQ0</accession>
<feature type="chain" id="PRO_5045427031" evidence="1">
    <location>
        <begin position="34"/>
        <end position="179"/>
    </location>
</feature>